<keyword evidence="2" id="KW-1185">Reference proteome</keyword>
<protein>
    <submittedName>
        <fullName evidence="1">Uncharacterized protein</fullName>
    </submittedName>
</protein>
<evidence type="ECO:0000313" key="1">
    <source>
        <dbReference type="EMBL" id="CAH1781654.1"/>
    </source>
</evidence>
<comment type="caution">
    <text evidence="1">The sequence shown here is derived from an EMBL/GenBank/DDBJ whole genome shotgun (WGS) entry which is preliminary data.</text>
</comment>
<dbReference type="EMBL" id="CAIIXF020000004">
    <property type="protein sequence ID" value="CAH1781654.1"/>
    <property type="molecule type" value="Genomic_DNA"/>
</dbReference>
<dbReference type="AlphaFoldDB" id="A0A8S4NN15"/>
<gene>
    <name evidence="1" type="ORF">OFUS_LOCUS8211</name>
</gene>
<accession>A0A8S4NN15</accession>
<feature type="non-terminal residue" evidence="1">
    <location>
        <position position="111"/>
    </location>
</feature>
<evidence type="ECO:0000313" key="2">
    <source>
        <dbReference type="Proteomes" id="UP000749559"/>
    </source>
</evidence>
<dbReference type="Proteomes" id="UP000749559">
    <property type="component" value="Unassembled WGS sequence"/>
</dbReference>
<proteinExistence type="predicted"/>
<sequence length="111" mass="12628">MKTQLDINVIYQYIRQKSYPPGTTVNEKRAIRRASTTNFKIERGVLMHKVCTKSDELHWTKVLESEEHREAAMVECHSSSIGGHTGGPKQCLHFIDFQLKKTRQKGGQDGG</sequence>
<reference evidence="1" key="1">
    <citation type="submission" date="2022-03" db="EMBL/GenBank/DDBJ databases">
        <authorList>
            <person name="Martin C."/>
        </authorList>
    </citation>
    <scope>NUCLEOTIDE SEQUENCE</scope>
</reference>
<organism evidence="1 2">
    <name type="scientific">Owenia fusiformis</name>
    <name type="common">Polychaete worm</name>
    <dbReference type="NCBI Taxonomy" id="6347"/>
    <lineage>
        <taxon>Eukaryota</taxon>
        <taxon>Metazoa</taxon>
        <taxon>Spiralia</taxon>
        <taxon>Lophotrochozoa</taxon>
        <taxon>Annelida</taxon>
        <taxon>Polychaeta</taxon>
        <taxon>Sedentaria</taxon>
        <taxon>Canalipalpata</taxon>
        <taxon>Sabellida</taxon>
        <taxon>Oweniida</taxon>
        <taxon>Oweniidae</taxon>
        <taxon>Owenia</taxon>
    </lineage>
</organism>
<name>A0A8S4NN15_OWEFU</name>